<keyword evidence="4 5" id="KW-0648">Protein biosynthesis</keyword>
<dbReference type="InterPro" id="IPR002376">
    <property type="entry name" value="Formyl_transf_N"/>
</dbReference>
<reference evidence="8" key="1">
    <citation type="submission" date="2020-07" db="EMBL/GenBank/DDBJ databases">
        <title>Huge and variable diversity of episymbiotic CPR bacteria and DPANN archaea in groundwater ecosystems.</title>
        <authorList>
            <person name="He C.Y."/>
            <person name="Keren R."/>
            <person name="Whittaker M."/>
            <person name="Farag I.F."/>
            <person name="Doudna J."/>
            <person name="Cate J.H.D."/>
            <person name="Banfield J.F."/>
        </authorList>
    </citation>
    <scope>NUCLEOTIDE SEQUENCE</scope>
    <source>
        <strain evidence="8">NC_groundwater_1813_Pr3_B-0.1um_71_17</strain>
    </source>
</reference>
<comment type="similarity">
    <text evidence="1 5">Belongs to the Fmt family.</text>
</comment>
<dbReference type="InterPro" id="IPR011034">
    <property type="entry name" value="Formyl_transferase-like_C_sf"/>
</dbReference>
<dbReference type="EC" id="2.1.2.9" evidence="2 5"/>
<dbReference type="CDD" id="cd08646">
    <property type="entry name" value="FMT_core_Met-tRNA-FMT_N"/>
    <property type="match status" value="1"/>
</dbReference>
<dbReference type="PANTHER" id="PTHR11138">
    <property type="entry name" value="METHIONYL-TRNA FORMYLTRANSFERASE"/>
    <property type="match status" value="1"/>
</dbReference>
<dbReference type="SUPFAM" id="SSF50486">
    <property type="entry name" value="FMT C-terminal domain-like"/>
    <property type="match status" value="1"/>
</dbReference>
<dbReference type="SUPFAM" id="SSF53328">
    <property type="entry name" value="Formyltransferase"/>
    <property type="match status" value="1"/>
</dbReference>
<sequence>MPALHAVAERCDVTLVVTQPDRPAGRGRHMAESAVASAASALGLPGRKPADMKAPEVRERLAAERADVFAVVAFGAILTNDVLALPRAGCLNLHGSVLPDYRGASPVQRALWDGRAETGVCTIFMDSGIDTGDVVLVARERIRDEDDAATLAARLAALGGPLLAESCVLAHEGRAPRAPQDRAAGSYAKKLKKSDGAVDWALSAREIWHHARAVTPWPGATAGFSGKRLIVLSSCPVAGAGHPGEVLGWDAEGVTVACGDGALRLMQVKPEGRAAQAASEWARGARLAPGDRLQAGKEFLS</sequence>
<dbReference type="CDD" id="cd08704">
    <property type="entry name" value="Met_tRNA_FMT_C"/>
    <property type="match status" value="1"/>
</dbReference>
<evidence type="ECO:0000256" key="4">
    <source>
        <dbReference type="ARBA" id="ARBA00022917"/>
    </source>
</evidence>
<dbReference type="Pfam" id="PF02911">
    <property type="entry name" value="Formyl_trans_C"/>
    <property type="match status" value="1"/>
</dbReference>
<keyword evidence="3 5" id="KW-0808">Transferase</keyword>
<dbReference type="Proteomes" id="UP000696931">
    <property type="component" value="Unassembled WGS sequence"/>
</dbReference>
<feature type="binding site" evidence="5">
    <location>
        <begin position="96"/>
        <end position="99"/>
    </location>
    <ligand>
        <name>(6S)-5,6,7,8-tetrahydrofolate</name>
        <dbReference type="ChEBI" id="CHEBI:57453"/>
    </ligand>
</feature>
<dbReference type="HAMAP" id="MF_00182">
    <property type="entry name" value="Formyl_trans"/>
    <property type="match status" value="1"/>
</dbReference>
<evidence type="ECO:0000259" key="6">
    <source>
        <dbReference type="Pfam" id="PF00551"/>
    </source>
</evidence>
<dbReference type="Gene3D" id="3.40.50.12230">
    <property type="match status" value="1"/>
</dbReference>
<evidence type="ECO:0000313" key="8">
    <source>
        <dbReference type="EMBL" id="MBI5168292.1"/>
    </source>
</evidence>
<evidence type="ECO:0000313" key="9">
    <source>
        <dbReference type="Proteomes" id="UP000696931"/>
    </source>
</evidence>
<evidence type="ECO:0000256" key="1">
    <source>
        <dbReference type="ARBA" id="ARBA00010699"/>
    </source>
</evidence>
<dbReference type="InterPro" id="IPR044135">
    <property type="entry name" value="Met-tRNA-FMT_C"/>
</dbReference>
<comment type="caution">
    <text evidence="8">The sequence shown here is derived from an EMBL/GenBank/DDBJ whole genome shotgun (WGS) entry which is preliminary data.</text>
</comment>
<dbReference type="NCBIfam" id="TIGR00460">
    <property type="entry name" value="fmt"/>
    <property type="match status" value="1"/>
</dbReference>
<dbReference type="InterPro" id="IPR036477">
    <property type="entry name" value="Formyl_transf_N_sf"/>
</dbReference>
<proteinExistence type="inferred from homology"/>
<feature type="domain" description="Formyl transferase N-terminal" evidence="6">
    <location>
        <begin position="10"/>
        <end position="162"/>
    </location>
</feature>
<dbReference type="InterPro" id="IPR041711">
    <property type="entry name" value="Met-tRNA-FMT_N"/>
</dbReference>
<evidence type="ECO:0000256" key="3">
    <source>
        <dbReference type="ARBA" id="ARBA00022679"/>
    </source>
</evidence>
<name>A0A933SA07_UNCEI</name>
<accession>A0A933SA07</accession>
<dbReference type="Pfam" id="PF00551">
    <property type="entry name" value="Formyl_trans_N"/>
    <property type="match status" value="1"/>
</dbReference>
<evidence type="ECO:0000256" key="5">
    <source>
        <dbReference type="HAMAP-Rule" id="MF_00182"/>
    </source>
</evidence>
<dbReference type="AlphaFoldDB" id="A0A933SA07"/>
<feature type="domain" description="Formyl transferase C-terminal" evidence="7">
    <location>
        <begin position="190"/>
        <end position="285"/>
    </location>
</feature>
<dbReference type="InterPro" id="IPR005793">
    <property type="entry name" value="Formyl_trans_C"/>
</dbReference>
<gene>
    <name evidence="5" type="primary">fmt</name>
    <name evidence="8" type="ORF">HZA61_02270</name>
</gene>
<protein>
    <recommendedName>
        <fullName evidence="2 5">Methionyl-tRNA formyltransferase</fullName>
        <ecNumber evidence="2 5">2.1.2.9</ecNumber>
    </recommendedName>
</protein>
<dbReference type="GO" id="GO:0005829">
    <property type="term" value="C:cytosol"/>
    <property type="evidence" value="ECO:0007669"/>
    <property type="project" value="TreeGrafter"/>
</dbReference>
<dbReference type="InterPro" id="IPR005794">
    <property type="entry name" value="Fmt"/>
</dbReference>
<organism evidence="8 9">
    <name type="scientific">Eiseniibacteriota bacterium</name>
    <dbReference type="NCBI Taxonomy" id="2212470"/>
    <lineage>
        <taxon>Bacteria</taxon>
        <taxon>Candidatus Eiseniibacteriota</taxon>
    </lineage>
</organism>
<comment type="function">
    <text evidence="5">Attaches a formyl group to the free amino group of methionyl-tRNA(fMet). The formyl group appears to play a dual role in the initiator identity of N-formylmethionyl-tRNA by promoting its recognition by IF2 and preventing the misappropriation of this tRNA by the elongation apparatus.</text>
</comment>
<dbReference type="PANTHER" id="PTHR11138:SF5">
    <property type="entry name" value="METHIONYL-TRNA FORMYLTRANSFERASE, MITOCHONDRIAL"/>
    <property type="match status" value="1"/>
</dbReference>
<evidence type="ECO:0000256" key="2">
    <source>
        <dbReference type="ARBA" id="ARBA00012261"/>
    </source>
</evidence>
<evidence type="ECO:0000259" key="7">
    <source>
        <dbReference type="Pfam" id="PF02911"/>
    </source>
</evidence>
<comment type="catalytic activity">
    <reaction evidence="5">
        <text>L-methionyl-tRNA(fMet) + (6R)-10-formyltetrahydrofolate = N-formyl-L-methionyl-tRNA(fMet) + (6S)-5,6,7,8-tetrahydrofolate + H(+)</text>
        <dbReference type="Rhea" id="RHEA:24380"/>
        <dbReference type="Rhea" id="RHEA-COMP:9952"/>
        <dbReference type="Rhea" id="RHEA-COMP:9953"/>
        <dbReference type="ChEBI" id="CHEBI:15378"/>
        <dbReference type="ChEBI" id="CHEBI:57453"/>
        <dbReference type="ChEBI" id="CHEBI:78530"/>
        <dbReference type="ChEBI" id="CHEBI:78844"/>
        <dbReference type="ChEBI" id="CHEBI:195366"/>
        <dbReference type="EC" id="2.1.2.9"/>
    </reaction>
</comment>
<dbReference type="GO" id="GO:0004479">
    <property type="term" value="F:methionyl-tRNA formyltransferase activity"/>
    <property type="evidence" value="ECO:0007669"/>
    <property type="project" value="UniProtKB-UniRule"/>
</dbReference>
<dbReference type="EMBL" id="JACRIW010000020">
    <property type="protein sequence ID" value="MBI5168292.1"/>
    <property type="molecule type" value="Genomic_DNA"/>
</dbReference>